<evidence type="ECO:0000313" key="4">
    <source>
        <dbReference type="Proteomes" id="UP000005408"/>
    </source>
</evidence>
<dbReference type="EnsemblMetazoa" id="G28942.1">
    <property type="protein sequence ID" value="G28942.1:cds"/>
    <property type="gene ID" value="G28942"/>
</dbReference>
<feature type="domain" description="C-type lectin" evidence="2">
    <location>
        <begin position="320"/>
        <end position="437"/>
    </location>
</feature>
<feature type="transmembrane region" description="Helical" evidence="1">
    <location>
        <begin position="194"/>
        <end position="220"/>
    </location>
</feature>
<keyword evidence="4" id="KW-1185">Reference proteome</keyword>
<reference evidence="3" key="1">
    <citation type="submission" date="2022-08" db="UniProtKB">
        <authorList>
            <consortium name="EnsemblMetazoa"/>
        </authorList>
    </citation>
    <scope>IDENTIFICATION</scope>
    <source>
        <strain evidence="3">05x7-T-G4-1.051#20</strain>
    </source>
</reference>
<dbReference type="SMART" id="SM00034">
    <property type="entry name" value="CLECT"/>
    <property type="match status" value="1"/>
</dbReference>
<protein>
    <recommendedName>
        <fullName evidence="2">C-type lectin domain-containing protein</fullName>
    </recommendedName>
</protein>
<proteinExistence type="predicted"/>
<dbReference type="PANTHER" id="PTHR22803">
    <property type="entry name" value="MANNOSE, PHOSPHOLIPASE, LECTIN RECEPTOR RELATED"/>
    <property type="match status" value="1"/>
</dbReference>
<dbReference type="Pfam" id="PF00059">
    <property type="entry name" value="Lectin_C"/>
    <property type="match status" value="1"/>
</dbReference>
<dbReference type="PROSITE" id="PS50041">
    <property type="entry name" value="C_TYPE_LECTIN_2"/>
    <property type="match status" value="1"/>
</dbReference>
<sequence>MPSVSGFGSYSREPIGIILNVLHIHWFNINEYIRISFHKDGIFEVGLVIMPVFWIHCRLCTFGLFFIAFSGLVSGSSNHSFVKDVAFNERLPINSAVYYMETNDGTVSRSHCGARCSSKGSKCAGLLYNHLTRTCHVLKSRLYERSVDKTIVKAGWELFITSQNACDQGWHLYGGHCYLYRETGMSWTDAKVGLVIMPVFWIHCRLCTFGLFFIAFSGLVSGSSNHSFVKDVAFNERLPINSAVYYMETNDGTVSRSHCGARCSSKGSKCAGLLYNHLTRTCHVLKSRLYERSVDKTIVKAGWELFITSQNACDQGWHLYGGHCYLYRETGMSWTDAKRDCQRRNGHLVIIETEEEITWLKEAFLPLLEHYICNLWIGASDEYEDGVFRWLNNKTMIPELWHPGEPTNFASEGGVLLCTTGLWYDAPYSYTNNFVCEKEL</sequence>
<dbReference type="AlphaFoldDB" id="A0A8W8LLX3"/>
<evidence type="ECO:0000313" key="3">
    <source>
        <dbReference type="EnsemblMetazoa" id="G28942.1:cds"/>
    </source>
</evidence>
<name>A0A8W8LLX3_MAGGI</name>
<keyword evidence="1" id="KW-1133">Transmembrane helix</keyword>
<evidence type="ECO:0000259" key="2">
    <source>
        <dbReference type="PROSITE" id="PS50041"/>
    </source>
</evidence>
<dbReference type="InterPro" id="IPR001304">
    <property type="entry name" value="C-type_lectin-like"/>
</dbReference>
<dbReference type="InterPro" id="IPR050111">
    <property type="entry name" value="C-type_lectin/snaclec_domain"/>
</dbReference>
<keyword evidence="1" id="KW-0472">Membrane</keyword>
<accession>A0A8W8LLX3</accession>
<feature type="transmembrane region" description="Helical" evidence="1">
    <location>
        <begin position="53"/>
        <end position="73"/>
    </location>
</feature>
<dbReference type="Proteomes" id="UP000005408">
    <property type="component" value="Unassembled WGS sequence"/>
</dbReference>
<dbReference type="Gene3D" id="3.10.100.10">
    <property type="entry name" value="Mannose-Binding Protein A, subunit A"/>
    <property type="match status" value="2"/>
</dbReference>
<evidence type="ECO:0000256" key="1">
    <source>
        <dbReference type="SAM" id="Phobius"/>
    </source>
</evidence>
<dbReference type="InterPro" id="IPR016186">
    <property type="entry name" value="C-type_lectin-like/link_sf"/>
</dbReference>
<dbReference type="SUPFAM" id="SSF56436">
    <property type="entry name" value="C-type lectin-like"/>
    <property type="match status" value="2"/>
</dbReference>
<dbReference type="InterPro" id="IPR016187">
    <property type="entry name" value="CTDL_fold"/>
</dbReference>
<organism evidence="3 4">
    <name type="scientific">Magallana gigas</name>
    <name type="common">Pacific oyster</name>
    <name type="synonym">Crassostrea gigas</name>
    <dbReference type="NCBI Taxonomy" id="29159"/>
    <lineage>
        <taxon>Eukaryota</taxon>
        <taxon>Metazoa</taxon>
        <taxon>Spiralia</taxon>
        <taxon>Lophotrochozoa</taxon>
        <taxon>Mollusca</taxon>
        <taxon>Bivalvia</taxon>
        <taxon>Autobranchia</taxon>
        <taxon>Pteriomorphia</taxon>
        <taxon>Ostreida</taxon>
        <taxon>Ostreoidea</taxon>
        <taxon>Ostreidae</taxon>
        <taxon>Magallana</taxon>
    </lineage>
</organism>
<keyword evidence="1" id="KW-0812">Transmembrane</keyword>